<gene>
    <name evidence="16" type="primary">ltb4r2b</name>
</gene>
<evidence type="ECO:0000256" key="2">
    <source>
        <dbReference type="ARBA" id="ARBA00022475"/>
    </source>
</evidence>
<dbReference type="InterPro" id="IPR000276">
    <property type="entry name" value="GPCR_Rhodpsn"/>
</dbReference>
<keyword evidence="7 13" id="KW-0472">Membrane</keyword>
<accession>A0A6J2VE07</accession>
<name>A0A6J2VE07_CHACN</name>
<keyword evidence="8 16" id="KW-0675">Receptor</keyword>
<evidence type="ECO:0000256" key="1">
    <source>
        <dbReference type="ARBA" id="ARBA00004651"/>
    </source>
</evidence>
<dbReference type="PROSITE" id="PS50262">
    <property type="entry name" value="G_PROTEIN_RECEP_F1_2"/>
    <property type="match status" value="1"/>
</dbReference>
<dbReference type="InterPro" id="IPR017452">
    <property type="entry name" value="GPCR_Rhodpsn_7TM"/>
</dbReference>
<dbReference type="AlphaFoldDB" id="A0A6J2VE07"/>
<protein>
    <submittedName>
        <fullName evidence="16">Leukotriene B4 receptor 2b</fullName>
    </submittedName>
</protein>
<evidence type="ECO:0000256" key="8">
    <source>
        <dbReference type="ARBA" id="ARBA00023170"/>
    </source>
</evidence>
<dbReference type="InterPro" id="IPR000826">
    <property type="entry name" value="Formyl_rcpt-rel"/>
</dbReference>
<proteinExistence type="inferred from homology"/>
<dbReference type="FunFam" id="1.20.1070.10:FF:000109">
    <property type="entry name" value="Leukotriene B4 receptor"/>
    <property type="match status" value="1"/>
</dbReference>
<sequence>MEKNISNISATAEPEDESLVSNDTSVTIGALILSIVFILGVPGNIFVMWSILARVRKRSVTSLLILNLAFADGLLMCLTIFFVIYLAQQTWVFGRAMCKVLFYLCNTNMYASVLLITLMSLHRLVAVVWPKRVSTFHARKIVIRVLCGLWVSVFILAVPAVVFRDIREDTAENGRDRIVCAPNHPKDGYIVMQYALETVLGFLIPYGVIIGSYVCILRRLRQTKFKRRIRSENLIQAIVVVFGIFWFPYHFINMVQVVAALSPENSKLKEKLDDIWVNSRAVTSSLAFISSCVNPVLYTFVALPYIRAEGLAFMARLFEGTAPDSGRKSRMNGQESQERDKNFDSLLICTF</sequence>
<feature type="transmembrane region" description="Helical" evidence="13">
    <location>
        <begin position="194"/>
        <end position="216"/>
    </location>
</feature>
<dbReference type="PANTHER" id="PTHR24225:SF72">
    <property type="entry name" value="G-PROTEIN COUPLED RECEPTORS FAMILY 1 PROFILE DOMAIN-CONTAINING PROTEIN-RELATED"/>
    <property type="match status" value="1"/>
</dbReference>
<evidence type="ECO:0000256" key="13">
    <source>
        <dbReference type="SAM" id="Phobius"/>
    </source>
</evidence>
<dbReference type="InterPro" id="IPR003981">
    <property type="entry name" value="Leukotriene_B4_rcpt"/>
</dbReference>
<dbReference type="Gene3D" id="1.20.1070.10">
    <property type="entry name" value="Rhodopsin 7-helix transmembrane proteins"/>
    <property type="match status" value="1"/>
</dbReference>
<keyword evidence="4 13" id="KW-0812">Transmembrane</keyword>
<dbReference type="PRINTS" id="PR00237">
    <property type="entry name" value="GPCRRHODOPSN"/>
</dbReference>
<keyword evidence="5 13" id="KW-1133">Transmembrane helix</keyword>
<evidence type="ECO:0000256" key="7">
    <source>
        <dbReference type="ARBA" id="ARBA00023136"/>
    </source>
</evidence>
<dbReference type="Pfam" id="PF00001">
    <property type="entry name" value="7tm_1"/>
    <property type="match status" value="1"/>
</dbReference>
<evidence type="ECO:0000256" key="9">
    <source>
        <dbReference type="ARBA" id="ARBA00023180"/>
    </source>
</evidence>
<dbReference type="GO" id="GO:0006954">
    <property type="term" value="P:inflammatory response"/>
    <property type="evidence" value="ECO:0007669"/>
    <property type="project" value="TreeGrafter"/>
</dbReference>
<dbReference type="GO" id="GO:0005886">
    <property type="term" value="C:plasma membrane"/>
    <property type="evidence" value="ECO:0007669"/>
    <property type="project" value="UniProtKB-SubCell"/>
</dbReference>
<reference evidence="16" key="1">
    <citation type="submission" date="2025-08" db="UniProtKB">
        <authorList>
            <consortium name="RefSeq"/>
        </authorList>
    </citation>
    <scope>IDENTIFICATION</scope>
</reference>
<keyword evidence="6" id="KW-0297">G-protein coupled receptor</keyword>
<dbReference type="InParanoid" id="A0A6J2VE07"/>
<dbReference type="SUPFAM" id="SSF81321">
    <property type="entry name" value="Family A G protein-coupled receptor-like"/>
    <property type="match status" value="1"/>
</dbReference>
<feature type="transmembrane region" description="Helical" evidence="13">
    <location>
        <begin position="64"/>
        <end position="87"/>
    </location>
</feature>
<evidence type="ECO:0000313" key="15">
    <source>
        <dbReference type="Proteomes" id="UP000504632"/>
    </source>
</evidence>
<dbReference type="Proteomes" id="UP000504632">
    <property type="component" value="Chromosome 5"/>
</dbReference>
<feature type="transmembrane region" description="Helical" evidence="13">
    <location>
        <begin position="237"/>
        <end position="261"/>
    </location>
</feature>
<keyword evidence="10" id="KW-0807">Transducer</keyword>
<keyword evidence="3" id="KW-0597">Phosphoprotein</keyword>
<comment type="similarity">
    <text evidence="11">Belongs to the chemokine-like receptor (CMKLR) family.</text>
</comment>
<dbReference type="PRINTS" id="PR01476">
    <property type="entry name" value="LTBRECEPTOR"/>
</dbReference>
<evidence type="ECO:0000256" key="3">
    <source>
        <dbReference type="ARBA" id="ARBA00022553"/>
    </source>
</evidence>
<keyword evidence="2" id="KW-1003">Cell membrane</keyword>
<feature type="transmembrane region" description="Helical" evidence="13">
    <location>
        <begin position="28"/>
        <end position="52"/>
    </location>
</feature>
<dbReference type="GO" id="GO:0004974">
    <property type="term" value="F:leukotriene receptor activity"/>
    <property type="evidence" value="ECO:0007669"/>
    <property type="project" value="InterPro"/>
</dbReference>
<dbReference type="GO" id="GO:0007200">
    <property type="term" value="P:phospholipase C-activating G protein-coupled receptor signaling pathway"/>
    <property type="evidence" value="ECO:0007669"/>
    <property type="project" value="TreeGrafter"/>
</dbReference>
<evidence type="ECO:0000259" key="14">
    <source>
        <dbReference type="PROSITE" id="PS50262"/>
    </source>
</evidence>
<evidence type="ECO:0000256" key="6">
    <source>
        <dbReference type="ARBA" id="ARBA00023040"/>
    </source>
</evidence>
<keyword evidence="9" id="KW-0325">Glycoprotein</keyword>
<dbReference type="PANTHER" id="PTHR24225">
    <property type="entry name" value="CHEMOTACTIC RECEPTOR"/>
    <property type="match status" value="1"/>
</dbReference>
<dbReference type="GeneID" id="115812130"/>
<dbReference type="CTD" id="100537296"/>
<dbReference type="GO" id="GO:0007204">
    <property type="term" value="P:positive regulation of cytosolic calcium ion concentration"/>
    <property type="evidence" value="ECO:0007669"/>
    <property type="project" value="TreeGrafter"/>
</dbReference>
<evidence type="ECO:0000256" key="5">
    <source>
        <dbReference type="ARBA" id="ARBA00022989"/>
    </source>
</evidence>
<feature type="transmembrane region" description="Helical" evidence="13">
    <location>
        <begin position="141"/>
        <end position="163"/>
    </location>
</feature>
<keyword evidence="15" id="KW-1185">Reference proteome</keyword>
<comment type="subcellular location">
    <subcellularLocation>
        <location evidence="1">Cell membrane</location>
        <topology evidence="1">Multi-pass membrane protein</topology>
    </subcellularLocation>
</comment>
<feature type="transmembrane region" description="Helical" evidence="13">
    <location>
        <begin position="107"/>
        <end position="129"/>
    </location>
</feature>
<feature type="domain" description="G-protein coupled receptors family 1 profile" evidence="14">
    <location>
        <begin position="43"/>
        <end position="298"/>
    </location>
</feature>
<evidence type="ECO:0000256" key="12">
    <source>
        <dbReference type="SAM" id="MobiDB-lite"/>
    </source>
</evidence>
<evidence type="ECO:0000256" key="4">
    <source>
        <dbReference type="ARBA" id="ARBA00022692"/>
    </source>
</evidence>
<dbReference type="GO" id="GO:0004875">
    <property type="term" value="F:complement receptor activity"/>
    <property type="evidence" value="ECO:0007669"/>
    <property type="project" value="TreeGrafter"/>
</dbReference>
<feature type="region of interest" description="Disordered" evidence="12">
    <location>
        <begin position="323"/>
        <end position="344"/>
    </location>
</feature>
<evidence type="ECO:0000313" key="16">
    <source>
        <dbReference type="RefSeq" id="XP_030630479.1"/>
    </source>
</evidence>
<evidence type="ECO:0000256" key="11">
    <source>
        <dbReference type="ARBA" id="ARBA00025736"/>
    </source>
</evidence>
<dbReference type="OrthoDB" id="5980579at2759"/>
<evidence type="ECO:0000256" key="10">
    <source>
        <dbReference type="ARBA" id="ARBA00023224"/>
    </source>
</evidence>
<feature type="transmembrane region" description="Helical" evidence="13">
    <location>
        <begin position="281"/>
        <end position="306"/>
    </location>
</feature>
<dbReference type="RefSeq" id="XP_030630479.1">
    <property type="nucleotide sequence ID" value="XM_030774619.1"/>
</dbReference>
<organism evidence="15 16">
    <name type="scientific">Chanos chanos</name>
    <name type="common">Milkfish</name>
    <name type="synonym">Mugil chanos</name>
    <dbReference type="NCBI Taxonomy" id="29144"/>
    <lineage>
        <taxon>Eukaryota</taxon>
        <taxon>Metazoa</taxon>
        <taxon>Chordata</taxon>
        <taxon>Craniata</taxon>
        <taxon>Vertebrata</taxon>
        <taxon>Euteleostomi</taxon>
        <taxon>Actinopterygii</taxon>
        <taxon>Neopterygii</taxon>
        <taxon>Teleostei</taxon>
        <taxon>Ostariophysi</taxon>
        <taxon>Gonorynchiformes</taxon>
        <taxon>Chanidae</taxon>
        <taxon>Chanos</taxon>
    </lineage>
</organism>